<organism evidence="2 3">
    <name type="scientific">Hevea brasiliensis</name>
    <name type="common">Para rubber tree</name>
    <name type="synonym">Siphonia brasiliensis</name>
    <dbReference type="NCBI Taxonomy" id="3981"/>
    <lineage>
        <taxon>Eukaryota</taxon>
        <taxon>Viridiplantae</taxon>
        <taxon>Streptophyta</taxon>
        <taxon>Embryophyta</taxon>
        <taxon>Tracheophyta</taxon>
        <taxon>Spermatophyta</taxon>
        <taxon>Magnoliopsida</taxon>
        <taxon>eudicotyledons</taxon>
        <taxon>Gunneridae</taxon>
        <taxon>Pentapetalae</taxon>
        <taxon>rosids</taxon>
        <taxon>fabids</taxon>
        <taxon>Malpighiales</taxon>
        <taxon>Euphorbiaceae</taxon>
        <taxon>Crotonoideae</taxon>
        <taxon>Micrandreae</taxon>
        <taxon>Hevea</taxon>
    </lineage>
</organism>
<feature type="region of interest" description="Disordered" evidence="1">
    <location>
        <begin position="1"/>
        <end position="50"/>
    </location>
</feature>
<evidence type="ECO:0000256" key="1">
    <source>
        <dbReference type="SAM" id="MobiDB-lite"/>
    </source>
</evidence>
<evidence type="ECO:0000313" key="3">
    <source>
        <dbReference type="Proteomes" id="UP000467840"/>
    </source>
</evidence>
<name>A0A6A6KSP3_HEVBR</name>
<feature type="compositionally biased region" description="Acidic residues" evidence="1">
    <location>
        <begin position="7"/>
        <end position="26"/>
    </location>
</feature>
<proteinExistence type="predicted"/>
<sequence length="83" mass="8645">MKLNLGGDDEGLDGTAGTDDDDDDGDNSVIENENVGEANSAKKEGVPSAYNTEARVSVTGTGEPDNLNLSVEVFGIQRSSQNQ</sequence>
<evidence type="ECO:0000313" key="2">
    <source>
        <dbReference type="EMBL" id="KAF2291063.1"/>
    </source>
</evidence>
<protein>
    <submittedName>
        <fullName evidence="2">Uncharacterized protein</fullName>
    </submittedName>
</protein>
<comment type="caution">
    <text evidence="2">The sequence shown here is derived from an EMBL/GenBank/DDBJ whole genome shotgun (WGS) entry which is preliminary data.</text>
</comment>
<keyword evidence="3" id="KW-1185">Reference proteome</keyword>
<dbReference type="EMBL" id="JAAGAX010000015">
    <property type="protein sequence ID" value="KAF2291063.1"/>
    <property type="molecule type" value="Genomic_DNA"/>
</dbReference>
<accession>A0A6A6KSP3</accession>
<dbReference type="Proteomes" id="UP000467840">
    <property type="component" value="Chromosome 2"/>
</dbReference>
<gene>
    <name evidence="2" type="ORF">GH714_019480</name>
</gene>
<reference evidence="2 3" key="1">
    <citation type="journal article" date="2020" name="Mol. Plant">
        <title>The Chromosome-Based Rubber Tree Genome Provides New Insights into Spurge Genome Evolution and Rubber Biosynthesis.</title>
        <authorList>
            <person name="Liu J."/>
            <person name="Shi C."/>
            <person name="Shi C.C."/>
            <person name="Li W."/>
            <person name="Zhang Q.J."/>
            <person name="Zhang Y."/>
            <person name="Li K."/>
            <person name="Lu H.F."/>
            <person name="Shi C."/>
            <person name="Zhu S.T."/>
            <person name="Xiao Z.Y."/>
            <person name="Nan H."/>
            <person name="Yue Y."/>
            <person name="Zhu X.G."/>
            <person name="Wu Y."/>
            <person name="Hong X.N."/>
            <person name="Fan G.Y."/>
            <person name="Tong Y."/>
            <person name="Zhang D."/>
            <person name="Mao C.L."/>
            <person name="Liu Y.L."/>
            <person name="Hao S.J."/>
            <person name="Liu W.Q."/>
            <person name="Lv M.Q."/>
            <person name="Zhang H.B."/>
            <person name="Liu Y."/>
            <person name="Hu-Tang G.R."/>
            <person name="Wang J.P."/>
            <person name="Wang J.H."/>
            <person name="Sun Y.H."/>
            <person name="Ni S.B."/>
            <person name="Chen W.B."/>
            <person name="Zhang X.C."/>
            <person name="Jiao Y.N."/>
            <person name="Eichler E.E."/>
            <person name="Li G.H."/>
            <person name="Liu X."/>
            <person name="Gao L.Z."/>
        </authorList>
    </citation>
    <scope>NUCLEOTIDE SEQUENCE [LARGE SCALE GENOMIC DNA]</scope>
    <source>
        <strain evidence="3">cv. GT1</strain>
        <tissue evidence="2">Leaf</tissue>
    </source>
</reference>
<dbReference type="AlphaFoldDB" id="A0A6A6KSP3"/>